<gene>
    <name evidence="4" type="ORF">RM519_12125</name>
</gene>
<comment type="similarity">
    <text evidence="2">Belongs to the MoaD family.</text>
</comment>
<evidence type="ECO:0000313" key="5">
    <source>
        <dbReference type="Proteomes" id="UP001252186"/>
    </source>
</evidence>
<dbReference type="Gene3D" id="3.10.20.30">
    <property type="match status" value="1"/>
</dbReference>
<protein>
    <recommendedName>
        <fullName evidence="3">Molybdopterin synthase sulfur carrier subunit</fullName>
    </recommendedName>
</protein>
<evidence type="ECO:0000313" key="4">
    <source>
        <dbReference type="EMBL" id="MDT0553999.1"/>
    </source>
</evidence>
<dbReference type="SUPFAM" id="SSF54285">
    <property type="entry name" value="MoaD/ThiS"/>
    <property type="match status" value="1"/>
</dbReference>
<dbReference type="RefSeq" id="WP_311594084.1">
    <property type="nucleotide sequence ID" value="NZ_JAVRHV010000007.1"/>
</dbReference>
<sequence>MQVQVLFFGITTDIVGQKSIQFDFLAGMTVADIKQKLSEVYPKLKDYKSFSVAVNMEYATDEIAINANDVIAIIPPVSGG</sequence>
<dbReference type="CDD" id="cd00754">
    <property type="entry name" value="Ubl_MoaD"/>
    <property type="match status" value="1"/>
</dbReference>
<dbReference type="Proteomes" id="UP001252186">
    <property type="component" value="Unassembled WGS sequence"/>
</dbReference>
<dbReference type="EMBL" id="JAVRHV010000007">
    <property type="protein sequence ID" value="MDT0553999.1"/>
    <property type="molecule type" value="Genomic_DNA"/>
</dbReference>
<evidence type="ECO:0000256" key="2">
    <source>
        <dbReference type="ARBA" id="ARBA00024200"/>
    </source>
</evidence>
<accession>A0ABU2Y726</accession>
<dbReference type="InterPro" id="IPR012675">
    <property type="entry name" value="Beta-grasp_dom_sf"/>
</dbReference>
<evidence type="ECO:0000256" key="3">
    <source>
        <dbReference type="ARBA" id="ARBA00024247"/>
    </source>
</evidence>
<keyword evidence="1" id="KW-0547">Nucleotide-binding</keyword>
<dbReference type="InterPro" id="IPR016155">
    <property type="entry name" value="Mopterin_synth/thiamin_S_b"/>
</dbReference>
<comment type="caution">
    <text evidence="4">The sequence shown here is derived from an EMBL/GenBank/DDBJ whole genome shotgun (WGS) entry which is preliminary data.</text>
</comment>
<reference evidence="4 5" key="1">
    <citation type="submission" date="2023-09" db="EMBL/GenBank/DDBJ databases">
        <authorList>
            <person name="Rey-Velasco X."/>
        </authorList>
    </citation>
    <scope>NUCLEOTIDE SEQUENCE [LARGE SCALE GENOMIC DNA]</scope>
    <source>
        <strain evidence="4 5">P050</strain>
    </source>
</reference>
<proteinExistence type="inferred from homology"/>
<keyword evidence="5" id="KW-1185">Reference proteome</keyword>
<name>A0ABU2Y726_9FLAO</name>
<evidence type="ECO:0000256" key="1">
    <source>
        <dbReference type="ARBA" id="ARBA00022741"/>
    </source>
</evidence>
<dbReference type="InterPro" id="IPR003749">
    <property type="entry name" value="ThiS/MoaD-like"/>
</dbReference>
<dbReference type="PANTHER" id="PTHR33359">
    <property type="entry name" value="MOLYBDOPTERIN SYNTHASE SULFUR CARRIER SUBUNIT"/>
    <property type="match status" value="1"/>
</dbReference>
<dbReference type="PANTHER" id="PTHR33359:SF1">
    <property type="entry name" value="MOLYBDOPTERIN SYNTHASE SULFUR CARRIER SUBUNIT"/>
    <property type="match status" value="1"/>
</dbReference>
<dbReference type="Pfam" id="PF02597">
    <property type="entry name" value="ThiS"/>
    <property type="match status" value="1"/>
</dbReference>
<organism evidence="4 5">
    <name type="scientific">Urechidicola vernalis</name>
    <dbReference type="NCBI Taxonomy" id="3075600"/>
    <lineage>
        <taxon>Bacteria</taxon>
        <taxon>Pseudomonadati</taxon>
        <taxon>Bacteroidota</taxon>
        <taxon>Flavobacteriia</taxon>
        <taxon>Flavobacteriales</taxon>
        <taxon>Flavobacteriaceae</taxon>
        <taxon>Urechidicola</taxon>
    </lineage>
</organism>
<dbReference type="InterPro" id="IPR044672">
    <property type="entry name" value="MOCS2A"/>
</dbReference>